<organism evidence="2">
    <name type="scientific">Anguilla anguilla</name>
    <name type="common">European freshwater eel</name>
    <name type="synonym">Muraena anguilla</name>
    <dbReference type="NCBI Taxonomy" id="7936"/>
    <lineage>
        <taxon>Eukaryota</taxon>
        <taxon>Metazoa</taxon>
        <taxon>Chordata</taxon>
        <taxon>Craniata</taxon>
        <taxon>Vertebrata</taxon>
        <taxon>Euteleostomi</taxon>
        <taxon>Actinopterygii</taxon>
        <taxon>Neopterygii</taxon>
        <taxon>Teleostei</taxon>
        <taxon>Anguilliformes</taxon>
        <taxon>Anguillidae</taxon>
        <taxon>Anguilla</taxon>
    </lineage>
</organism>
<protein>
    <submittedName>
        <fullName evidence="2">Uncharacterized protein</fullName>
    </submittedName>
</protein>
<feature type="region of interest" description="Disordered" evidence="1">
    <location>
        <begin position="1"/>
        <end position="27"/>
    </location>
</feature>
<evidence type="ECO:0000313" key="2">
    <source>
        <dbReference type="EMBL" id="JAH37573.1"/>
    </source>
</evidence>
<accession>A0A0E9SAL6</accession>
<proteinExistence type="predicted"/>
<reference evidence="2" key="1">
    <citation type="submission" date="2014-11" db="EMBL/GenBank/DDBJ databases">
        <authorList>
            <person name="Amaro Gonzalez C."/>
        </authorList>
    </citation>
    <scope>NUCLEOTIDE SEQUENCE</scope>
</reference>
<dbReference type="EMBL" id="GBXM01071004">
    <property type="protein sequence ID" value="JAH37573.1"/>
    <property type="molecule type" value="Transcribed_RNA"/>
</dbReference>
<name>A0A0E9SAL6_ANGAN</name>
<sequence>MPHQNKQPQAQETTGRNSPSMRHKVSDCNIVPFTLQNNPPRYTPQIHN</sequence>
<evidence type="ECO:0000256" key="1">
    <source>
        <dbReference type="SAM" id="MobiDB-lite"/>
    </source>
</evidence>
<feature type="compositionally biased region" description="Polar residues" evidence="1">
    <location>
        <begin position="1"/>
        <end position="20"/>
    </location>
</feature>
<reference evidence="2" key="2">
    <citation type="journal article" date="2015" name="Fish Shellfish Immunol.">
        <title>Early steps in the European eel (Anguilla anguilla)-Vibrio vulnificus interaction in the gills: Role of the RtxA13 toxin.</title>
        <authorList>
            <person name="Callol A."/>
            <person name="Pajuelo D."/>
            <person name="Ebbesson L."/>
            <person name="Teles M."/>
            <person name="MacKenzie S."/>
            <person name="Amaro C."/>
        </authorList>
    </citation>
    <scope>NUCLEOTIDE SEQUENCE</scope>
</reference>
<dbReference type="AlphaFoldDB" id="A0A0E9SAL6"/>